<sequence length="64" mass="7646">MMNDSYHIYFKGEILFKNLSKDEFEFVWGKLYTSYINALNKELTYELISENNIIEPALNLEPSY</sequence>
<name>A0A0A1ZDQ3_PROMR</name>
<proteinExistence type="predicted"/>
<accession>A0A0A1ZDQ3</accession>
<reference evidence="2" key="1">
    <citation type="journal article" date="2014" name="Sci. Data">
        <title>Genomes of diverse isolates of the marine cyanobacterium Prochlorococcus.</title>
        <authorList>
            <person name="Biller S."/>
            <person name="Berube P."/>
            <person name="Thompson J."/>
            <person name="Kelly L."/>
            <person name="Roggensack S."/>
            <person name="Awad L."/>
            <person name="Roache-Johnson K."/>
            <person name="Ding H."/>
            <person name="Giovannoni S.J."/>
            <person name="Moore L.R."/>
            <person name="Chisholm S.W."/>
        </authorList>
    </citation>
    <scope>NUCLEOTIDE SEQUENCE [LARGE SCALE GENOMIC DNA]</scope>
    <source>
        <strain evidence="2">GP2</strain>
    </source>
</reference>
<dbReference type="AlphaFoldDB" id="A0A0A1ZDQ3"/>
<dbReference type="eggNOG" id="ENOG5032I82">
    <property type="taxonomic scope" value="Bacteria"/>
</dbReference>
<dbReference type="OrthoDB" id="541338at2"/>
<evidence type="ECO:0000313" key="1">
    <source>
        <dbReference type="EMBL" id="KGF87702.1"/>
    </source>
</evidence>
<comment type="caution">
    <text evidence="1">The sequence shown here is derived from an EMBL/GenBank/DDBJ whole genome shotgun (WGS) entry which is preliminary data.</text>
</comment>
<evidence type="ECO:0000313" key="2">
    <source>
        <dbReference type="Proteomes" id="UP000030598"/>
    </source>
</evidence>
<dbReference type="EMBL" id="JNAH01000004">
    <property type="protein sequence ID" value="KGF87702.1"/>
    <property type="molecule type" value="Genomic_DNA"/>
</dbReference>
<gene>
    <name evidence="1" type="ORF">EU91_0734</name>
</gene>
<organism evidence="1 2">
    <name type="scientific">Prochlorococcus marinus str. GP2</name>
    <dbReference type="NCBI Taxonomy" id="59925"/>
    <lineage>
        <taxon>Bacteria</taxon>
        <taxon>Bacillati</taxon>
        <taxon>Cyanobacteriota</taxon>
        <taxon>Cyanophyceae</taxon>
        <taxon>Synechococcales</taxon>
        <taxon>Prochlorococcaceae</taxon>
        <taxon>Prochlorococcus</taxon>
    </lineage>
</organism>
<dbReference type="Proteomes" id="UP000030598">
    <property type="component" value="Unassembled WGS sequence"/>
</dbReference>
<protein>
    <submittedName>
        <fullName evidence="1">Uncharacterized protein</fullName>
    </submittedName>
</protein>